<protein>
    <submittedName>
        <fullName evidence="1">Uncharacterized protein</fullName>
    </submittedName>
</protein>
<dbReference type="RefSeq" id="WP_274200142.1">
    <property type="nucleotide sequence ID" value="NZ_JAQZAO010000004.1"/>
</dbReference>
<reference evidence="1 2" key="1">
    <citation type="submission" date="2023-02" db="EMBL/GenBank/DDBJ databases">
        <title>Genome sequencing required for Actinomycetospora new species description.</title>
        <authorList>
            <person name="Saimee Y."/>
            <person name="Duangmal K."/>
        </authorList>
    </citation>
    <scope>NUCLEOTIDE SEQUENCE [LARGE SCALE GENOMIC DNA]</scope>
    <source>
        <strain evidence="1 2">DW7H6</strain>
    </source>
</reference>
<keyword evidence="2" id="KW-1185">Reference proteome</keyword>
<accession>A0ABT5SRX6</accession>
<comment type="caution">
    <text evidence="1">The sequence shown here is derived from an EMBL/GenBank/DDBJ whole genome shotgun (WGS) entry which is preliminary data.</text>
</comment>
<dbReference type="EMBL" id="JAQZAO010000004">
    <property type="protein sequence ID" value="MDD7965590.1"/>
    <property type="molecule type" value="Genomic_DNA"/>
</dbReference>
<dbReference type="Proteomes" id="UP001300763">
    <property type="component" value="Unassembled WGS sequence"/>
</dbReference>
<evidence type="ECO:0000313" key="1">
    <source>
        <dbReference type="EMBL" id="MDD7965590.1"/>
    </source>
</evidence>
<gene>
    <name evidence="1" type="ORF">PGB27_09540</name>
</gene>
<sequence>MDRWTMVVEAVPDALRAIRVDEEDHRPIDVGLVDGDAGTLGDSLAAAVAAQDGPPDHLVLVVPGDLDQHRFAALTEAVELAGLPDPSWLPEAVAFAGSRLVTFAAGTPVVVVDARGDEPVVWRTRTADDGVEIGTGGAGDLGARLDALLTGVVHAKLAVVAPEIAEALRRRTDPVGRRDAAHLGRELREARRLMCATDGEELVVTAGEAEVYLDRAEFTDLLDHALRDTADASEGARAPHAVVVADEHTPVVEHLAGAWRARVVAAPAGASSLAGAAALVLPRPNLVDDPAPTDDLPLLARTMRASHGTAVVQVPRPTPVPSGPPGWAVPALTGLLALSLVGAAAVLVTDAGAPPAADAGAAVPATPVQPIGFDLPGEGG</sequence>
<proteinExistence type="predicted"/>
<dbReference type="Gene3D" id="3.90.640.10">
    <property type="entry name" value="Actin, Chain A, domain 4"/>
    <property type="match status" value="1"/>
</dbReference>
<dbReference type="Gene3D" id="3.30.420.40">
    <property type="match status" value="2"/>
</dbReference>
<name>A0ABT5SRX6_9PSEU</name>
<evidence type="ECO:0000313" key="2">
    <source>
        <dbReference type="Proteomes" id="UP001300763"/>
    </source>
</evidence>
<organism evidence="1 2">
    <name type="scientific">Actinomycetospora lemnae</name>
    <dbReference type="NCBI Taxonomy" id="3019891"/>
    <lineage>
        <taxon>Bacteria</taxon>
        <taxon>Bacillati</taxon>
        <taxon>Actinomycetota</taxon>
        <taxon>Actinomycetes</taxon>
        <taxon>Pseudonocardiales</taxon>
        <taxon>Pseudonocardiaceae</taxon>
        <taxon>Actinomycetospora</taxon>
    </lineage>
</organism>